<dbReference type="GO" id="GO:0015031">
    <property type="term" value="P:protein transport"/>
    <property type="evidence" value="ECO:0007669"/>
    <property type="project" value="UniProtKB-KW"/>
</dbReference>
<gene>
    <name evidence="14" type="ORF">CTM98_01525</name>
</gene>
<feature type="domain" description="Trimeric autotransporter adhesin YadA-like stalk" evidence="13">
    <location>
        <begin position="3629"/>
        <end position="3662"/>
    </location>
</feature>
<comment type="similarity">
    <text evidence="3">Belongs to the autotransporter-2 (AT-2) (TC 1.B.40) family.</text>
</comment>
<keyword evidence="7" id="KW-0732">Signal</keyword>
<protein>
    <recommendedName>
        <fullName evidence="16">Hep/Hag repeat protein</fullName>
    </recommendedName>
</protein>
<evidence type="ECO:0000313" key="14">
    <source>
        <dbReference type="EMBL" id="ATV69467.1"/>
    </source>
</evidence>
<evidence type="ECO:0000256" key="7">
    <source>
        <dbReference type="ARBA" id="ARBA00022729"/>
    </source>
</evidence>
<dbReference type="Gene3D" id="3.90.1780.10">
    <property type="entry name" value="Trimeric adhesin"/>
    <property type="match status" value="11"/>
</dbReference>
<dbReference type="Proteomes" id="UP000230781">
    <property type="component" value="Chromosome"/>
</dbReference>
<sequence>MESGKIHSLKYISLCIKGERMNNKERDEKFLKSWLKKKISITTSTVVGFLITGAVGGGAAYGAGNRAGTGGNNNSVAWGQGSSVDNDSVAVGANARAVSASGGVPAVTSKGVAIGNNAKAEGSVSVGELSSSNHFGVAIGYNAGTQNTTTGASFANVTIGANTRVGVQGGTQAAQGIAIGSGIQAHEGAWAKGDQSIAIGANTESTGDSSIAIGGDDLKSVSNKTSSYSDARFDKNGNKIGGNSNNTASVNNIFSRLTGRGAILNGGIGTDGTNYSQWRNTQSGQGGVALGVKSISGDIALAIGTFSEATGTNSVAIGTGAQTPQSGAVAIGGGSTTNGLQGRQITDADITLTDGTTMSLTNFAGASGVLEGSMVSFGKAGNERQLKHIAPGEVSATSTDGINGSQLFAVAKKLGDDISKFKYVSIKSNDAGNKLNDGATANNAIAIGPNASTKVESAVSLGDGANVLPGPTKDKAGTLLQSVITSGSGVAIGKNATATQAGVAIGDTSSTVTSGIAIGREAKVTNKYEAASGPYVVGDSQDGYLNYDRVQNPDNLKYSNTENTGNDIFSPDRYNGQGIAIGYKAESNLFGTSLGNSAVAKQGGLALGTFAKAEGATATAIGLGANSSGARGISMGRQASATTADSVAIGTGARGGATSAGGSVAVGGGAAATGTQAIAIGGLYGNDLYSSSATKDGAGNLTKNTEASGEASIALGVNTKATGKQALAMGSDAQAKEEASIAMGVNAVSENGIAIGKDSISGKDASVSVGLGANSNAGGIAVGKNAKSKSATSIGIGEGAIANANSVVIGTNTNSGTGTKAVLIGDGSSVGTPTKFGNATGVISIGQNAGKDSAGPNLMSTINLGSNTKVGDAARTTVLSQSIAIGSGNSPGQGAWARGDQSISIGSDTESTGDSSIAIGGDDLVNVSRANSSYSEAKFDKNGNPIGGSSTQTATINNIFSKLTGRGAILAGGTGTDGRTYDKYSGTKSGQGAVALGVKAQSGDIALAIGTMAEATGTNSVAIGTGAQAPQSNAVAIGGGSTTFGIQGRQVKDADVTLADGTTMNYGGFAGADNVLEGSMVSFGRQGKERQLKHIAPGEISATSTDAINGSQLYSVAKTLGEGWKADAGGNKIGSSTLTSVKPGNTVVYSAGSNLQVKQTVDATNGKQTYEYSLNKDLTGLDSVTTKTITIPGATPGTNDVVIGKDGINAGSKPITNVGPGVNGTDAVNKNQLDQKIGDNTIKLGGDKGTTGTQNLSQAGGLQFNIKGGDGIETSASGTDVTVQLDTVTKQKLNKAVLPLKFSGDDYDPFDETSTVVSKELGNKLEIVGGADTTDPTKLSNNNIGTMVDGTGKINIKLAKELKDLTSAEFKTPAGNKTVINGDGLTVTPSTAGATPISVTKDGISAGDKKVTNVAPGTISATSKDAINGSQFHGLAKNTIQLGGDKGTTTDTQTLDKTGGIKFDIVGANGITTEAKDGKVTVSVDPSKLSAGNSKLSYTANGDTTKQEVKLSDGLNFTDGNLTTASVAANGVVKYDVKTTTLTSTDGKVTVPTTDGVATAKDVANAINNSGWKANADGNVDGASTSTLVKAGDEVVFKAGDNLTVKQDLTAGKQEYTYKLNKDLTGLDSVTSKTITVPGAPGTNDVVIGKDGISAGNKVIKDVAPGVNGTDAVNKNQLDQKIGDNTIKLGGDTGTTATQNLSKAGGLQFNVVGANGIETSAAGTDVTVKLDAATRGKIDNAADKNLSNLTPAGKDVIKDTAAWKVKANSNAAETVKGGDEVVFKDGAGVTITQNGKEFTIAADTSKISKDTKISYTANGAAPKKEVSLADGFNFENGNLTTASVDTAGKVKYDVKTSALTSTPDGKVTVPTTDGVATAKDVANAINNSGWKANADATGTGVKTGTPSAQLVKNGSTVTYVAGNNLTVAQDVDTNGNHKYTYSLNKDLKDLDSVTTKTITIPGATPGTNDVVIGKDGISAGNKVIKDVAPGVNGTDAVNKNQLDQKIGDNTIKLGGDTGTTATQNLSKAGGLQFNVVGANGIETSAAGTDVTVKLDAATKGKIDNAADKNLSNLTPAGIDKIKDTAAWKVKANNNTAETVKGGDEVVFKDGAGVTITQNGKEFTIAADTSKISKDTKISYTANGDAPKKEVSLADGFNFEDGNLTTASVDTAGKVKYDVKTSALTSTPDGKVTVPTTDGVATAKDVANAINNSGWQANADATGTGVKTGTPSAQLVKNGSTVTYVAGDNLTVAQAVDTNGNHKYTYSLNKDLKDLDSVTTKTITIPGATPGTNDVVIGKDGISAGNKVIKDVAPGVNGTDAVNKNQLDQKIGDNTIKLGGDTGTTATQNLSKAGGLQFNVVGANGIETSAAGTDVTVKLDAATKGKIDNAADKNLSNLTPAGKDVIKDTAAWKVKANNNTAETVKGGDEVVFKDGAGVTITQNGKEFTIAADTSKISKDTKISYTANGAAPKKEVSLADGFNFEDGTLTTASVDTAGKVKYDVKTSALTSTPDGKVTVPTTDGVATAKDVANAINNSGWKANADATGTGVKTGTPSAKLVKNGSTVTYVAGNNLTVAQDVDTNGNHKYTYSLNKDLKDLDSVTTKTITIPGATPGTNDVVIGKDGISAGNKVIKDVAPGVNGTDAVNKNQLDQKIGDNTIKLGGDTGTTATQNLSKAGGLQFNVVGANGIETSAAGTDVTVKLDAATKGKIDNAADKNLSNLTPAGKDVIKDTAAWKVKANNNTAETVKGGDEVVFKDGAGVTITQNGKEFTIAADTSKISKDTKISYTANGAAPKKEVSLADGFNFEDGTLTTASVDTAGKVKYDVKTSALTSTPDGKVTVPTTDGVATAKDVANAINNSGWKANADATGTGIKTGTPSAKLVKNGSTVSYVAGDNLTVAQDVDTNGNHKYTYSLNKDLKDLDSVTTKTITIPGATPGTNDVVIGKDGISAGNKVIKDVAPGVNGTDAVNKNQLDTTANDLINKGMNFSADDYDPATANTTISKKLGERLEIVGGADKTKLSDDNIGSVVDNTGKINVKLAKELKDLTSAEFKTPAGDKTVINGDGLTVNPATPTTSPISVTKDGISAGDKKVTNVAPGTISKTSTDAINGSQLYNLSSNTIQLGGDNASTTDKQTLDKAGGIKFDIVGANGITTEAKDGKVTVKVDSSTIGTNSKLKYTANGDAPKQEVTLADGLNFKNGNFTTATVGANGEVKYDTVTQGLTVTDGKAGLPNPATPGATTPNGLVTAQDVADALNNVGWKATADATGTGVKTGTPSAQLVKNGSTVSYVAGDNLTVAQDVTSGDHKYTYSLNKVLKDLTSAEFKTPAGDKTVINGDGLTVTPSTAGATPVSVTKDGISAGDKKITNVAPGTISKTSTDAINGSQLYNLASNTIQLGGDNATTTATQQLDKSGGIKFDIVGANGITTEAKDGKVTVKVDSSTIGTNSKLKYTANGDAPKQEVTLADGLNFKNGNFTTATVGANGEVKYDTVTQTLSVSPDGKAGLPNPATPGATTPNGLVTAQDVADALNNVGWKATADATGTGIKTGTPSAQLVKNGSTVSYVAGDNLTVAQDVDTNGNHKYTYSLNKDLKDLDSVTTKTITIPGATPGTNDVVIGKDGISAGNKVIKDVAPGVNGTDAVNKNQLDTATNDLINKGMNFSADDYDPATANTTVSKKLGERLEIVGGADKTKLSDNNIGSIVDNTGKINVKLAKELKDLTSAEFKTPAGDKTVINGDGLTVSPATPTTSPISVTKDGISAGDKKVTNVAPGTISKTSTDAINGSQLYNLSSNTIQLGGDKATTTDKQTLDKNGGIKFDIVGANGITTEAKDGKVTVSVDASTIGANTKLKYKSNSDAATAQEVKLSDGLDFKNGNFTTATVGANGEVKYDTVTQTLSVSPDGKAGLPNPATPGVTTPNGLVTAQDVADALNSVGWKATADATGTGIKTGTPSAQLVKNGSTVSYVAGDNLTVAQDVTAGDHKYTYSLNKVLKDLTSAEFKTAAGDKTVINGDGLTVNPATPGTAPISITKDGISAGDKVVKNVAPGAISKTSTDAINGSQLYNLASNTIQLGGDKGATDKQQLDNAGGIKFDIVGANGITTEAKDGKVTVKVDSSTIGANAKLSYTANGAAPKQEVTLANGLDFKNGNFTTATVGANGEVKYDTVTQGLTVTDGKAGLPNPATPGATTPNGLVTAQDVADALNNVGWKATADATGTGIKTGTPSAQLVKNGSTVSYVAGDNLTVAQDVTAGDHKYTYSLNKVLKDLTSAEFKTAAGDKTVINGDGLTVNPATPGTAPISITKDGISAGDKVVKNVAPGTISSTSTDAINGSQFHKLATNTIQLGGDNATTTATQQLDKAGGIKFNIVGENGITTKATGDKVTIGVDTSTIGANIKLKYKSNSDAATAQEVKLSDGLDFKNGNFTTATVGANGEVKYDTVTQTLSVSPDGKAGLPNPATPGATTPNGLVTAQDVADALNSVGWNATASAVGTGVASGSPSAQLVKNGSTVSYVAGDNLTVAQDVDANGNHKYTYSLNKQLKDLTSAEFVNPTSGNKTVVNGDGLTITPSTPGAKNISITKDGISAGDKKITDVADGDITPTSKDAINGSQLYKLASNTISLGGDNATVTATQQLNKNGGIKFNIVGDNGIITEAKDDKVIVRVNPATIGSNITLKYAANGANGQTVKLSDGLNFQDGNFTKASVDTAGKVKYDTVTQAIAPTADGTAQVAPGSTPGLATSADVVNAINNSGWKATAGGNVTGTPTSTVVKNGQEVEFNAGDNLKVKQTIDPTTGKQTYEYSLNKDLTGLNSAEFTNAAGDKTKITAGNTEYTNAAGDKTVVNAGGLTISSSTPGAKDISVTKDGISAGDKVIKNVAAGVNDTDAVNVSQLKDVDNKITNVNNTINKGLNFKGNTGATVNKQLGDTLEIVGEGTKADSEYSGQNLKVVEDGGKLVVKMDKNLKSDTVTADTVNTNSVTVGAPGKDGVITVKDANGKDGVSINGKDGSIGLNGKDGSSATISTVQGNPGVAGTPGTTMDRIQYTDNSGTPHQVATLDDGMKYGGDTGAVINKKLNQQVNVVGGITDVTKLAANDNIGVVSDGSNNLKVRLAKDLDGLETVTVRDASGNTTVVKGDGVTITSPSGNTVSLSNEGLDNGGNVITNVAAGKDGTDAVNVDQLNQTVGNVVNAAGDAIAHVNNKVDKLGDRVNKGLAGAAAMAGLEFMDIGINQATVAAAVGGYRGTHAVAVGIQAAPTENTRINAKVAMTPGSRTETMYSIGASYRFNWR</sequence>
<evidence type="ECO:0000256" key="5">
    <source>
        <dbReference type="ARBA" id="ARBA00022452"/>
    </source>
</evidence>
<keyword evidence="8" id="KW-0653">Protein transport</keyword>
<dbReference type="GO" id="GO:0009986">
    <property type="term" value="C:cell surface"/>
    <property type="evidence" value="ECO:0007669"/>
    <property type="project" value="UniProtKB-SubCell"/>
</dbReference>
<feature type="domain" description="Trimeric autotransporter adhesin YadA-like head" evidence="12">
    <location>
        <begin position="300"/>
        <end position="321"/>
    </location>
</feature>
<feature type="domain" description="Trimeric autotransporter adhesin YadA-like stalk" evidence="13">
    <location>
        <begin position="2632"/>
        <end position="2671"/>
    </location>
</feature>
<evidence type="ECO:0000256" key="1">
    <source>
        <dbReference type="ARBA" id="ARBA00004241"/>
    </source>
</evidence>
<evidence type="ECO:0000259" key="12">
    <source>
        <dbReference type="Pfam" id="PF05658"/>
    </source>
</evidence>
<keyword evidence="5" id="KW-1134">Transmembrane beta strand</keyword>
<evidence type="ECO:0008006" key="16">
    <source>
        <dbReference type="Google" id="ProtNLM"/>
    </source>
</evidence>
<feature type="domain" description="Trimeric autotransporter adhesin YadA-like stalk" evidence="13">
    <location>
        <begin position="1984"/>
        <end position="2023"/>
    </location>
</feature>
<dbReference type="Gene3D" id="2.150.10.10">
    <property type="entry name" value="Serralysin-like metalloprotease, C-terminal"/>
    <property type="match status" value="6"/>
</dbReference>
<evidence type="ECO:0000256" key="2">
    <source>
        <dbReference type="ARBA" id="ARBA00004442"/>
    </source>
</evidence>
<dbReference type="InterPro" id="IPR037174">
    <property type="entry name" value="Trimeric_adhesin"/>
</dbReference>
<feature type="domain" description="Trimeric autotransporter adhesin YadA-like stalk" evidence="13">
    <location>
        <begin position="1094"/>
        <end position="1131"/>
    </location>
</feature>
<feature type="domain" description="Trimeric autotransporter adhesin YadA-like C-terminal membrane anchor" evidence="11">
    <location>
        <begin position="5228"/>
        <end position="5282"/>
    </location>
</feature>
<evidence type="ECO:0000256" key="9">
    <source>
        <dbReference type="ARBA" id="ARBA00023136"/>
    </source>
</evidence>
<feature type="domain" description="Trimeric autotransporter adhesin YadA-like stalk" evidence="13">
    <location>
        <begin position="3765"/>
        <end position="3808"/>
    </location>
</feature>
<feature type="domain" description="Trimeric autotransporter adhesin YadA-like stalk" evidence="13">
    <location>
        <begin position="3365"/>
        <end position="3407"/>
    </location>
</feature>
<feature type="domain" description="Trimeric autotransporter adhesin YadA-like stalk" evidence="13">
    <location>
        <begin position="4872"/>
        <end position="4907"/>
    </location>
</feature>
<keyword evidence="6" id="KW-0812">Transmembrane</keyword>
<feature type="domain" description="Trimeric autotransporter adhesin YadA-like stalk" evidence="13">
    <location>
        <begin position="4042"/>
        <end position="4078"/>
    </location>
</feature>
<name>A0A2D3PPC0_9FUSO</name>
<feature type="domain" description="Trimeric autotransporter adhesin YadA-like head" evidence="12">
    <location>
        <begin position="602"/>
        <end position="625"/>
    </location>
</feature>
<feature type="domain" description="Trimeric autotransporter adhesin YadA-like stalk" evidence="13">
    <location>
        <begin position="3092"/>
        <end position="3135"/>
    </location>
</feature>
<evidence type="ECO:0000313" key="15">
    <source>
        <dbReference type="Proteomes" id="UP000230781"/>
    </source>
</evidence>
<keyword evidence="9" id="KW-0472">Membrane</keyword>
<dbReference type="InterPro" id="IPR011049">
    <property type="entry name" value="Serralysin-like_metalloprot_C"/>
</dbReference>
<feature type="domain" description="Trimeric autotransporter adhesin YadA-like stalk" evidence="13">
    <location>
        <begin position="2308"/>
        <end position="2347"/>
    </location>
</feature>
<dbReference type="InterPro" id="IPR008640">
    <property type="entry name" value="Adhesin_Head_dom"/>
</dbReference>
<evidence type="ECO:0000256" key="10">
    <source>
        <dbReference type="ARBA" id="ARBA00023237"/>
    </source>
</evidence>
<feature type="domain" description="Trimeric autotransporter adhesin YadA-like stalk" evidence="13">
    <location>
        <begin position="4589"/>
        <end position="4631"/>
    </location>
</feature>
<feature type="domain" description="Trimeric autotransporter adhesin YadA-like head" evidence="12">
    <location>
        <begin position="897"/>
        <end position="921"/>
    </location>
</feature>
<evidence type="ECO:0000256" key="8">
    <source>
        <dbReference type="ARBA" id="ARBA00022927"/>
    </source>
</evidence>
<feature type="domain" description="Trimeric autotransporter adhesin YadA-like head" evidence="12">
    <location>
        <begin position="707"/>
        <end position="733"/>
    </location>
</feature>
<accession>A0A2D3PPC0</accession>
<dbReference type="SUPFAM" id="SSF54523">
    <property type="entry name" value="Pili subunits"/>
    <property type="match status" value="1"/>
</dbReference>
<dbReference type="Gene3D" id="1.20.5.170">
    <property type="match status" value="7"/>
</dbReference>
<dbReference type="GO" id="GO:0009279">
    <property type="term" value="C:cell outer membrane"/>
    <property type="evidence" value="ECO:0007669"/>
    <property type="project" value="UniProtKB-SubCell"/>
</dbReference>
<feature type="domain" description="Trimeric autotransporter adhesin YadA-like stalk" evidence="13">
    <location>
        <begin position="4314"/>
        <end position="4354"/>
    </location>
</feature>
<dbReference type="Gene3D" id="2.20.70.140">
    <property type="match status" value="9"/>
</dbReference>
<feature type="domain" description="Trimeric autotransporter adhesin YadA-like stalk" evidence="13">
    <location>
        <begin position="2956"/>
        <end position="2989"/>
    </location>
</feature>
<evidence type="ECO:0000256" key="3">
    <source>
        <dbReference type="ARBA" id="ARBA00005848"/>
    </source>
</evidence>
<keyword evidence="10" id="KW-0998">Cell outer membrane</keyword>
<reference evidence="14 15" key="1">
    <citation type="submission" date="2017-11" db="EMBL/GenBank/DDBJ databases">
        <title>Genome sequencing of Fusobacterium periodonticum KCOM 2555.</title>
        <authorList>
            <person name="Kook J.-K."/>
            <person name="Park S.-N."/>
            <person name="Lim Y.K."/>
        </authorList>
    </citation>
    <scope>NUCLEOTIDE SEQUENCE [LARGE SCALE GENOMIC DNA]</scope>
    <source>
        <strain evidence="14 15">KCOM 2555</strain>
    </source>
</reference>
<evidence type="ECO:0000259" key="13">
    <source>
        <dbReference type="Pfam" id="PF05662"/>
    </source>
</evidence>
<proteinExistence type="inferred from homology"/>
<feature type="domain" description="Trimeric autotransporter adhesin YadA-like stalk" evidence="13">
    <location>
        <begin position="1660"/>
        <end position="1699"/>
    </location>
</feature>
<dbReference type="InterPro" id="IPR005594">
    <property type="entry name" value="YadA_C"/>
</dbReference>
<evidence type="ECO:0000256" key="4">
    <source>
        <dbReference type="ARBA" id="ARBA00022448"/>
    </source>
</evidence>
<evidence type="ECO:0000259" key="11">
    <source>
        <dbReference type="Pfam" id="PF03895"/>
    </source>
</evidence>
<feature type="domain" description="Trimeric autotransporter adhesin YadA-like head" evidence="12">
    <location>
        <begin position="1015"/>
        <end position="1041"/>
    </location>
</feature>
<dbReference type="Gene3D" id="6.10.250.2120">
    <property type="match status" value="1"/>
</dbReference>
<feature type="domain" description="Trimeric autotransporter adhesin YadA-like stalk" evidence="13">
    <location>
        <begin position="1215"/>
        <end position="1252"/>
    </location>
</feature>
<keyword evidence="4" id="KW-0813">Transport</keyword>
<feature type="domain" description="Trimeric autotransporter adhesin YadA-like stalk" evidence="13">
    <location>
        <begin position="1410"/>
        <end position="1452"/>
    </location>
</feature>
<dbReference type="Pfam" id="PF05658">
    <property type="entry name" value="YadA_head"/>
    <property type="match status" value="8"/>
</dbReference>
<feature type="domain" description="Trimeric autotransporter adhesin YadA-like stalk" evidence="13">
    <location>
        <begin position="388"/>
        <end position="428"/>
    </location>
</feature>
<dbReference type="Gene3D" id="3.30.1300.30">
    <property type="entry name" value="GSPII I/J protein-like"/>
    <property type="match status" value="1"/>
</dbReference>
<feature type="domain" description="Trimeric autotransporter adhesin YadA-like head" evidence="12">
    <location>
        <begin position="439"/>
        <end position="465"/>
    </location>
</feature>
<feature type="domain" description="Trimeric autotransporter adhesin YadA-like head" evidence="12">
    <location>
        <begin position="191"/>
        <end position="215"/>
    </location>
</feature>
<dbReference type="InterPro" id="IPR045584">
    <property type="entry name" value="Pilin-like"/>
</dbReference>
<dbReference type="EMBL" id="CP024704">
    <property type="protein sequence ID" value="ATV69467.1"/>
    <property type="molecule type" value="Genomic_DNA"/>
</dbReference>
<dbReference type="Pfam" id="PF03895">
    <property type="entry name" value="YadA_anchor"/>
    <property type="match status" value="1"/>
</dbReference>
<dbReference type="SUPFAM" id="SSF101967">
    <property type="entry name" value="Adhesin YadA, collagen-binding domain"/>
    <property type="match status" value="12"/>
</dbReference>
<feature type="domain" description="Trimeric autotransporter adhesin YadA-like head" evidence="12">
    <location>
        <begin position="628"/>
        <end position="653"/>
    </location>
</feature>
<comment type="subcellular location">
    <subcellularLocation>
        <location evidence="2">Cell outer membrane</location>
    </subcellularLocation>
    <subcellularLocation>
        <location evidence="1">Cell surface</location>
    </subcellularLocation>
</comment>
<dbReference type="Gene3D" id="6.20.50.100">
    <property type="match status" value="4"/>
</dbReference>
<organism evidence="14 15">
    <name type="scientific">Fusobacterium pseudoperiodonticum</name>
    <dbReference type="NCBI Taxonomy" id="2663009"/>
    <lineage>
        <taxon>Bacteria</taxon>
        <taxon>Fusobacteriati</taxon>
        <taxon>Fusobacteriota</taxon>
        <taxon>Fusobacteriia</taxon>
        <taxon>Fusobacteriales</taxon>
        <taxon>Fusobacteriaceae</taxon>
        <taxon>Fusobacterium</taxon>
    </lineage>
</organism>
<dbReference type="CDD" id="cd12820">
    <property type="entry name" value="LbR_YadA-like"/>
    <property type="match status" value="2"/>
</dbReference>
<dbReference type="Gene3D" id="6.10.250.2040">
    <property type="match status" value="1"/>
</dbReference>
<evidence type="ECO:0000256" key="6">
    <source>
        <dbReference type="ARBA" id="ARBA00022692"/>
    </source>
</evidence>
<dbReference type="Pfam" id="PF05662">
    <property type="entry name" value="YadA_stalk"/>
    <property type="match status" value="18"/>
</dbReference>
<dbReference type="InterPro" id="IPR008635">
    <property type="entry name" value="Coiled_stalk_dom"/>
</dbReference>
<feature type="domain" description="Trimeric autotransporter adhesin YadA-like stalk" evidence="13">
    <location>
        <begin position="5159"/>
        <end position="5197"/>
    </location>
</feature>